<keyword evidence="9" id="KW-1185">Reference proteome</keyword>
<keyword evidence="4" id="KW-0732">Signal</keyword>
<protein>
    <submittedName>
        <fullName evidence="8">Sulfatase</fullName>
    </submittedName>
</protein>
<dbReference type="EMBL" id="JACDTY010000006">
    <property type="protein sequence ID" value="MBA1141373.1"/>
    <property type="molecule type" value="Genomic_DNA"/>
</dbReference>
<name>A0A838B5F1_9HYPH</name>
<dbReference type="Pfam" id="PF00884">
    <property type="entry name" value="Sulfatase"/>
    <property type="match status" value="1"/>
</dbReference>
<evidence type="ECO:0000313" key="9">
    <source>
        <dbReference type="Proteomes" id="UP000558284"/>
    </source>
</evidence>
<evidence type="ECO:0000256" key="4">
    <source>
        <dbReference type="ARBA" id="ARBA00022729"/>
    </source>
</evidence>
<dbReference type="Proteomes" id="UP000558284">
    <property type="component" value="Unassembled WGS sequence"/>
</dbReference>
<dbReference type="GO" id="GO:0005737">
    <property type="term" value="C:cytoplasm"/>
    <property type="evidence" value="ECO:0007669"/>
    <property type="project" value="TreeGrafter"/>
</dbReference>
<dbReference type="InterPro" id="IPR017850">
    <property type="entry name" value="Alkaline_phosphatase_core_sf"/>
</dbReference>
<keyword evidence="6" id="KW-0106">Calcium</keyword>
<sequence>MERPNILFIVADDLNSWIAPLGRHPDVKTPAIDQLASRGTTFLRAYCTAPYCNASRMSVFTGCLPTTTGVYQNEPFWEAPLRKVTLLEHLREAGYFCMGAGKVFHGSFDYADAGRNRTLSARWSDIENRPAMWDEFHTTAAEPMPLHRPLNRMFDFDDFQNVASMNHHFDWGAIEPAREPEMPDFKTADAVCAFLEKPHQQPFFCATGFYKPHLPWYVPERFLDLYPLDKVSLPFVKNDDLDDVPAIAKAWALSPPDHETVLKHGQWRNAVQGYLGAISYCDSQIGRVLAALDASPAADNTIVVLWGDNGFHLGEKLHWRKFVLWEEATRVPFILLPPRGMATSARVEQPVSLVDLFPTLLDLCGLEPPADIDGRSLMPLARGGEMEDHCAIMTWLRGNHSVRSSRWRYTRYSDLSEELYDLSADPYEWNNLIGDARFEKTRLDLGARLPSDRRD</sequence>
<dbReference type="RefSeq" id="WP_181058268.1">
    <property type="nucleotide sequence ID" value="NZ_JACDTY010000006.1"/>
</dbReference>
<evidence type="ECO:0000256" key="1">
    <source>
        <dbReference type="ARBA" id="ARBA00001913"/>
    </source>
</evidence>
<keyword evidence="3" id="KW-0479">Metal-binding</keyword>
<reference evidence="8 9" key="1">
    <citation type="submission" date="2020-07" db="EMBL/GenBank/DDBJ databases">
        <title>Definition of the novel symbiovar canariense within Mesorhizobium novociceri, a new species of genus Mesorhizobium nodulating Cicer canariense in the Caldera de Taburiente National Park (La Palma, Canary Islands).</title>
        <authorList>
            <person name="Leon-Barrios M."/>
            <person name="Perez-Yepez J."/>
            <person name="Flores-Felix J.D."/>
            <person name="Ramirez-Baena M.H."/>
            <person name="Pulido-Suarez L."/>
            <person name="Igual J.M."/>
            <person name="Velazquez E."/>
            <person name="Peix A."/>
        </authorList>
    </citation>
    <scope>NUCLEOTIDE SEQUENCE [LARGE SCALE GENOMIC DNA]</scope>
    <source>
        <strain evidence="8 9">CCANP35</strain>
    </source>
</reference>
<dbReference type="SUPFAM" id="SSF53649">
    <property type="entry name" value="Alkaline phosphatase-like"/>
    <property type="match status" value="1"/>
</dbReference>
<gene>
    <name evidence="8" type="ORF">H0241_14065</name>
</gene>
<dbReference type="GO" id="GO:0004423">
    <property type="term" value="F:iduronate-2-sulfatase activity"/>
    <property type="evidence" value="ECO:0007669"/>
    <property type="project" value="InterPro"/>
</dbReference>
<evidence type="ECO:0000256" key="6">
    <source>
        <dbReference type="ARBA" id="ARBA00022837"/>
    </source>
</evidence>
<evidence type="ECO:0000256" key="2">
    <source>
        <dbReference type="ARBA" id="ARBA00008779"/>
    </source>
</evidence>
<dbReference type="PANTHER" id="PTHR45953:SF1">
    <property type="entry name" value="IDURONATE 2-SULFATASE"/>
    <property type="match status" value="1"/>
</dbReference>
<organism evidence="8 9">
    <name type="scientific">Mesorhizobium neociceri</name>
    <dbReference type="NCBI Taxonomy" id="1307853"/>
    <lineage>
        <taxon>Bacteria</taxon>
        <taxon>Pseudomonadati</taxon>
        <taxon>Pseudomonadota</taxon>
        <taxon>Alphaproteobacteria</taxon>
        <taxon>Hyphomicrobiales</taxon>
        <taxon>Phyllobacteriaceae</taxon>
        <taxon>Mesorhizobium</taxon>
    </lineage>
</organism>
<evidence type="ECO:0000259" key="7">
    <source>
        <dbReference type="Pfam" id="PF00884"/>
    </source>
</evidence>
<proteinExistence type="inferred from homology"/>
<comment type="similarity">
    <text evidence="2">Belongs to the sulfatase family.</text>
</comment>
<dbReference type="GO" id="GO:0046872">
    <property type="term" value="F:metal ion binding"/>
    <property type="evidence" value="ECO:0007669"/>
    <property type="project" value="UniProtKB-KW"/>
</dbReference>
<dbReference type="CDD" id="cd16030">
    <property type="entry name" value="iduronate-2-sulfatase"/>
    <property type="match status" value="1"/>
</dbReference>
<evidence type="ECO:0000256" key="5">
    <source>
        <dbReference type="ARBA" id="ARBA00022801"/>
    </source>
</evidence>
<comment type="cofactor">
    <cofactor evidence="1">
        <name>Ca(2+)</name>
        <dbReference type="ChEBI" id="CHEBI:29108"/>
    </cofactor>
</comment>
<feature type="domain" description="Sulfatase N-terminal" evidence="7">
    <location>
        <begin position="4"/>
        <end position="365"/>
    </location>
</feature>
<dbReference type="Gene3D" id="3.40.720.10">
    <property type="entry name" value="Alkaline Phosphatase, subunit A"/>
    <property type="match status" value="1"/>
</dbReference>
<evidence type="ECO:0000313" key="8">
    <source>
        <dbReference type="EMBL" id="MBA1141373.1"/>
    </source>
</evidence>
<keyword evidence="5" id="KW-0378">Hydrolase</keyword>
<accession>A0A838B5F1</accession>
<dbReference type="PANTHER" id="PTHR45953">
    <property type="entry name" value="IDURONATE 2-SULFATASE"/>
    <property type="match status" value="1"/>
</dbReference>
<comment type="caution">
    <text evidence="8">The sequence shown here is derived from an EMBL/GenBank/DDBJ whole genome shotgun (WGS) entry which is preliminary data.</text>
</comment>
<dbReference type="AlphaFoldDB" id="A0A838B5F1"/>
<evidence type="ECO:0000256" key="3">
    <source>
        <dbReference type="ARBA" id="ARBA00022723"/>
    </source>
</evidence>
<dbReference type="InterPro" id="IPR035874">
    <property type="entry name" value="IDS"/>
</dbReference>
<dbReference type="InterPro" id="IPR000917">
    <property type="entry name" value="Sulfatase_N"/>
</dbReference>